<proteinExistence type="predicted"/>
<sequence>MRRWAIRGCAALAVLLLLAGFGYAWEAPGGFADRRLSSAMGLHAGALRIPIGRTPEEAVEKFRHFDTMRVVHREAVEGGVLLFIKRSMQPNGTDLQIEFVRHTWLGWKWGMGGGYGIGYGEPGETGVRTLLNYMTMPNKYPDVPGPYPLAVGELTDASISGVILKTSGGKPGKYAANVVEYEPGKRLWFVLLPGFASVPYTVQALDADGNIAAEKTLSDPVNDTGDIKTSANR</sequence>
<protein>
    <submittedName>
        <fullName evidence="1">Uncharacterized protein</fullName>
    </submittedName>
</protein>
<organism evidence="1 2">
    <name type="scientific">Cohnella ginsengisoli</name>
    <dbReference type="NCBI Taxonomy" id="425004"/>
    <lineage>
        <taxon>Bacteria</taxon>
        <taxon>Bacillati</taxon>
        <taxon>Bacillota</taxon>
        <taxon>Bacilli</taxon>
        <taxon>Bacillales</taxon>
        <taxon>Paenibacillaceae</taxon>
        <taxon>Cohnella</taxon>
    </lineage>
</organism>
<dbReference type="Proteomes" id="UP001153387">
    <property type="component" value="Unassembled WGS sequence"/>
</dbReference>
<gene>
    <name evidence="1" type="ORF">OMP38_19745</name>
</gene>
<evidence type="ECO:0000313" key="1">
    <source>
        <dbReference type="EMBL" id="MDG0792854.1"/>
    </source>
</evidence>
<keyword evidence="2" id="KW-1185">Reference proteome</keyword>
<dbReference type="AlphaFoldDB" id="A0A9X4KIH3"/>
<name>A0A9X4KIH3_9BACL</name>
<evidence type="ECO:0000313" key="2">
    <source>
        <dbReference type="Proteomes" id="UP001153387"/>
    </source>
</evidence>
<dbReference type="RefSeq" id="WP_277566604.1">
    <property type="nucleotide sequence ID" value="NZ_JAPDHZ010000003.1"/>
</dbReference>
<dbReference type="EMBL" id="JAPDHZ010000003">
    <property type="protein sequence ID" value="MDG0792854.1"/>
    <property type="molecule type" value="Genomic_DNA"/>
</dbReference>
<reference evidence="1 2" key="1">
    <citation type="submission" date="2022-10" db="EMBL/GenBank/DDBJ databases">
        <title>Comparative genomic analysis of Cohnella hashimotonis sp. nov., isolated from the International Space Station.</title>
        <authorList>
            <person name="Simpson A."/>
            <person name="Venkateswaran K."/>
        </authorList>
    </citation>
    <scope>NUCLEOTIDE SEQUENCE [LARGE SCALE GENOMIC DNA]</scope>
    <source>
        <strain evidence="1 2">DSM 18997</strain>
    </source>
</reference>
<comment type="caution">
    <text evidence="1">The sequence shown here is derived from an EMBL/GenBank/DDBJ whole genome shotgun (WGS) entry which is preliminary data.</text>
</comment>
<accession>A0A9X4KIH3</accession>